<dbReference type="PROSITE" id="PS50850">
    <property type="entry name" value="MFS"/>
    <property type="match status" value="1"/>
</dbReference>
<dbReference type="Proteomes" id="UP000264330">
    <property type="component" value="Unassembled WGS sequence"/>
</dbReference>
<feature type="transmembrane region" description="Helical" evidence="6">
    <location>
        <begin position="274"/>
        <end position="294"/>
    </location>
</feature>
<accession>A0A3D5J2S8</accession>
<dbReference type="AlphaFoldDB" id="A0A3D5J2S8"/>
<dbReference type="SUPFAM" id="SSF103473">
    <property type="entry name" value="MFS general substrate transporter"/>
    <property type="match status" value="1"/>
</dbReference>
<sequence length="387" mass="42408">MATNTLNYKALFPVLFTYVVMGFVDIVGVSTGYAQRDFDLSPETAQLIPSMVFIWFFFLSIPIGILQHNYGKRKLLLTGIALTGIGMFIPFIVYTYITLLGSFILLGVGNTIIQVASNPLLKDVVSDKKFASFMSLSQFIKALSSLFGPIIVTYMVSLFGDWKLVFLVYGIISILTGIGLGLTSIEESESMVKASFSSSIKLLKDPFVLSMVLAIFLIVGLDVGMNTNIQNLLVERFGVSLENASLGISIYFTSLMISRFGGAMLLSKIDNYKFLLWSALSTVLFLVFLIFSPNPTFTKVSIFLIGLSSGNLFPLVFSLTISQIPNRANEISGLMIMAVVGGAIIPPLMGILNSAFGILASFGLLVLSAVYVFSVYFIFQKKNRSYK</sequence>
<dbReference type="Gene3D" id="1.20.1250.20">
    <property type="entry name" value="MFS general substrate transporter like domains"/>
    <property type="match status" value="2"/>
</dbReference>
<feature type="transmembrane region" description="Helical" evidence="6">
    <location>
        <begin position="206"/>
        <end position="224"/>
    </location>
</feature>
<comment type="caution">
    <text evidence="8">The sequence shown here is derived from an EMBL/GenBank/DDBJ whole genome shotgun (WGS) entry which is preliminary data.</text>
</comment>
<gene>
    <name evidence="8" type="ORF">DGQ38_12165</name>
</gene>
<dbReference type="GO" id="GO:0022857">
    <property type="term" value="F:transmembrane transporter activity"/>
    <property type="evidence" value="ECO:0007669"/>
    <property type="project" value="InterPro"/>
</dbReference>
<dbReference type="PANTHER" id="PTHR43702:SF3">
    <property type="entry name" value="PROTEIN TSGA"/>
    <property type="match status" value="1"/>
</dbReference>
<evidence type="ECO:0000256" key="3">
    <source>
        <dbReference type="ARBA" id="ARBA00022692"/>
    </source>
</evidence>
<dbReference type="InterPro" id="IPR050375">
    <property type="entry name" value="MFS_TsgA-like"/>
</dbReference>
<dbReference type="InterPro" id="IPR036259">
    <property type="entry name" value="MFS_trans_sf"/>
</dbReference>
<feature type="transmembrane region" description="Helical" evidence="6">
    <location>
        <begin position="12"/>
        <end position="34"/>
    </location>
</feature>
<reference evidence="8 9" key="1">
    <citation type="journal article" date="2018" name="Nat. Biotechnol.">
        <title>A standardized bacterial taxonomy based on genome phylogeny substantially revises the tree of life.</title>
        <authorList>
            <person name="Parks D.H."/>
            <person name="Chuvochina M."/>
            <person name="Waite D.W."/>
            <person name="Rinke C."/>
            <person name="Skarshewski A."/>
            <person name="Chaumeil P.A."/>
            <person name="Hugenholtz P."/>
        </authorList>
    </citation>
    <scope>NUCLEOTIDE SEQUENCE [LARGE SCALE GENOMIC DNA]</scope>
    <source>
        <strain evidence="8">UBA9359</strain>
    </source>
</reference>
<evidence type="ECO:0000259" key="7">
    <source>
        <dbReference type="PROSITE" id="PS50850"/>
    </source>
</evidence>
<evidence type="ECO:0000313" key="9">
    <source>
        <dbReference type="Proteomes" id="UP000264330"/>
    </source>
</evidence>
<dbReference type="RefSeq" id="WP_013073739.1">
    <property type="nucleotide sequence ID" value="NZ_CAJXAW010000024.1"/>
</dbReference>
<evidence type="ECO:0000256" key="1">
    <source>
        <dbReference type="ARBA" id="ARBA00004429"/>
    </source>
</evidence>
<dbReference type="Pfam" id="PF07690">
    <property type="entry name" value="MFS_1"/>
    <property type="match status" value="1"/>
</dbReference>
<evidence type="ECO:0000313" key="8">
    <source>
        <dbReference type="EMBL" id="HCV81792.1"/>
    </source>
</evidence>
<name>A0A3D5J2S8_9FLAO</name>
<dbReference type="InterPro" id="IPR011701">
    <property type="entry name" value="MFS"/>
</dbReference>
<dbReference type="EMBL" id="DPMF01000281">
    <property type="protein sequence ID" value="HCV81792.1"/>
    <property type="molecule type" value="Genomic_DNA"/>
</dbReference>
<evidence type="ECO:0000256" key="6">
    <source>
        <dbReference type="SAM" id="Phobius"/>
    </source>
</evidence>
<feature type="domain" description="Major facilitator superfamily (MFS) profile" evidence="7">
    <location>
        <begin position="6"/>
        <end position="386"/>
    </location>
</feature>
<evidence type="ECO:0000256" key="2">
    <source>
        <dbReference type="ARBA" id="ARBA00022475"/>
    </source>
</evidence>
<keyword evidence="5 6" id="KW-0472">Membrane</keyword>
<feature type="transmembrane region" description="Helical" evidence="6">
    <location>
        <begin position="300"/>
        <end position="321"/>
    </location>
</feature>
<dbReference type="GO" id="GO:0005886">
    <property type="term" value="C:plasma membrane"/>
    <property type="evidence" value="ECO:0007669"/>
    <property type="project" value="UniProtKB-SubCell"/>
</dbReference>
<feature type="transmembrane region" description="Helical" evidence="6">
    <location>
        <begin position="103"/>
        <end position="121"/>
    </location>
</feature>
<feature type="transmembrane region" description="Helical" evidence="6">
    <location>
        <begin position="75"/>
        <end position="97"/>
    </location>
</feature>
<feature type="transmembrane region" description="Helical" evidence="6">
    <location>
        <begin position="244"/>
        <end position="262"/>
    </location>
</feature>
<feature type="transmembrane region" description="Helical" evidence="6">
    <location>
        <begin position="166"/>
        <end position="185"/>
    </location>
</feature>
<evidence type="ECO:0000256" key="4">
    <source>
        <dbReference type="ARBA" id="ARBA00022989"/>
    </source>
</evidence>
<keyword evidence="2" id="KW-1003">Cell membrane</keyword>
<protein>
    <submittedName>
        <fullName evidence="8">MFS transporter</fullName>
    </submittedName>
</protein>
<organism evidence="8 9">
    <name type="scientific">Zunongwangia profunda</name>
    <dbReference type="NCBI Taxonomy" id="398743"/>
    <lineage>
        <taxon>Bacteria</taxon>
        <taxon>Pseudomonadati</taxon>
        <taxon>Bacteroidota</taxon>
        <taxon>Flavobacteriia</taxon>
        <taxon>Flavobacteriales</taxon>
        <taxon>Flavobacteriaceae</taxon>
        <taxon>Zunongwangia</taxon>
    </lineage>
</organism>
<dbReference type="PANTHER" id="PTHR43702">
    <property type="entry name" value="L-FUCOSE-PROTON SYMPORTER"/>
    <property type="match status" value="1"/>
</dbReference>
<feature type="transmembrane region" description="Helical" evidence="6">
    <location>
        <begin position="46"/>
        <end position="66"/>
    </location>
</feature>
<comment type="subcellular location">
    <subcellularLocation>
        <location evidence="1">Cell inner membrane</location>
        <topology evidence="1">Multi-pass membrane protein</topology>
    </subcellularLocation>
</comment>
<dbReference type="InterPro" id="IPR020846">
    <property type="entry name" value="MFS_dom"/>
</dbReference>
<keyword evidence="3 6" id="KW-0812">Transmembrane</keyword>
<feature type="transmembrane region" description="Helical" evidence="6">
    <location>
        <begin position="142"/>
        <end position="160"/>
    </location>
</feature>
<proteinExistence type="predicted"/>
<feature type="transmembrane region" description="Helical" evidence="6">
    <location>
        <begin position="333"/>
        <end position="352"/>
    </location>
</feature>
<keyword evidence="4 6" id="KW-1133">Transmembrane helix</keyword>
<dbReference type="OMA" id="DAAWCAW"/>
<evidence type="ECO:0000256" key="5">
    <source>
        <dbReference type="ARBA" id="ARBA00023136"/>
    </source>
</evidence>
<feature type="transmembrane region" description="Helical" evidence="6">
    <location>
        <begin position="358"/>
        <end position="379"/>
    </location>
</feature>